<sequence length="247" mass="27989">MKLMRRVSHLLGFVAAMLLATTVSAQDRQLANHLSIGAEVGTTGWGFEAAMPVTHYVTFRTGFTTLPRFNINFDIDYTTKGVEKNVDVRGRVHMTDYKLLADIYPFKHSSFHLTGGFYAGIPDLGTVYNTGLLDVDEGEGLEIGDVFVRPDEDGLVRLKLQTKGFKPYVGWGFGRPISSKHKVSVAFDFGVMFWGKPSLKVYSPDEEGWIKMRKDDIDNEDFHDAVKIIERVKVYPVLNFRLYYNVF</sequence>
<reference evidence="2" key="1">
    <citation type="submission" date="2023-07" db="EMBL/GenBank/DDBJ databases">
        <title>Between Cages and Wild: Unraveling the Impact of Captivity on Animal Microbiomes and Antimicrobial Resistance.</title>
        <authorList>
            <person name="Schmartz G.P."/>
            <person name="Rehner J."/>
            <person name="Schuff M.J."/>
            <person name="Becker S.L."/>
            <person name="Kravczyk M."/>
            <person name="Gurevich A."/>
            <person name="Francke R."/>
            <person name="Mueller R."/>
            <person name="Keller V."/>
            <person name="Keller A."/>
        </authorList>
    </citation>
    <scope>NUCLEOTIDE SEQUENCE</scope>
    <source>
        <strain evidence="2">S12M_St_49</strain>
    </source>
</reference>
<evidence type="ECO:0000256" key="1">
    <source>
        <dbReference type="SAM" id="SignalP"/>
    </source>
</evidence>
<gene>
    <name evidence="2" type="ORF">Q3982_07460</name>
</gene>
<keyword evidence="3" id="KW-1185">Reference proteome</keyword>
<accession>A0AA43RJB6</accession>
<proteinExistence type="predicted"/>
<feature type="chain" id="PRO_5041394534" description="Outer membrane protein beta-barrel domain-containing protein" evidence="1">
    <location>
        <begin position="26"/>
        <end position="247"/>
    </location>
</feature>
<name>A0AA43RJB6_9ACTN</name>
<dbReference type="Proteomes" id="UP001168575">
    <property type="component" value="Unassembled WGS sequence"/>
</dbReference>
<keyword evidence="1" id="KW-0732">Signal</keyword>
<evidence type="ECO:0000313" key="2">
    <source>
        <dbReference type="EMBL" id="MDO4842494.1"/>
    </source>
</evidence>
<dbReference type="EMBL" id="JAUMVS010000191">
    <property type="protein sequence ID" value="MDO4842494.1"/>
    <property type="molecule type" value="Genomic_DNA"/>
</dbReference>
<protein>
    <recommendedName>
        <fullName evidence="4">Outer membrane protein beta-barrel domain-containing protein</fullName>
    </recommendedName>
</protein>
<evidence type="ECO:0008006" key="4">
    <source>
        <dbReference type="Google" id="ProtNLM"/>
    </source>
</evidence>
<comment type="caution">
    <text evidence="2">The sequence shown here is derived from an EMBL/GenBank/DDBJ whole genome shotgun (WGS) entry which is preliminary data.</text>
</comment>
<organism evidence="2 3">
    <name type="scientific">Phoenicibacter congonensis</name>
    <dbReference type="NCBI Taxonomy" id="1944646"/>
    <lineage>
        <taxon>Bacteria</taxon>
        <taxon>Bacillati</taxon>
        <taxon>Actinomycetota</taxon>
        <taxon>Coriobacteriia</taxon>
        <taxon>Eggerthellales</taxon>
        <taxon>Eggerthellaceae</taxon>
        <taxon>Phoenicibacter</taxon>
    </lineage>
</organism>
<dbReference type="AlphaFoldDB" id="A0AA43RJB6"/>
<feature type="signal peptide" evidence="1">
    <location>
        <begin position="1"/>
        <end position="25"/>
    </location>
</feature>
<dbReference type="Gene3D" id="2.40.160.170">
    <property type="match status" value="1"/>
</dbReference>
<evidence type="ECO:0000313" key="3">
    <source>
        <dbReference type="Proteomes" id="UP001168575"/>
    </source>
</evidence>